<evidence type="ECO:0000256" key="7">
    <source>
        <dbReference type="SAM" id="Phobius"/>
    </source>
</evidence>
<protein>
    <submittedName>
        <fullName evidence="10">Methyl-accepting chemotaxis protein</fullName>
    </submittedName>
</protein>
<dbReference type="GO" id="GO:0007165">
    <property type="term" value="P:signal transduction"/>
    <property type="evidence" value="ECO:0007669"/>
    <property type="project" value="UniProtKB-KW"/>
</dbReference>
<evidence type="ECO:0000256" key="3">
    <source>
        <dbReference type="ARBA" id="ARBA00023136"/>
    </source>
</evidence>
<evidence type="ECO:0000256" key="4">
    <source>
        <dbReference type="ARBA" id="ARBA00023224"/>
    </source>
</evidence>
<gene>
    <name evidence="10" type="ORF">FG382_03285</name>
</gene>
<dbReference type="SUPFAM" id="SSF58104">
    <property type="entry name" value="Methyl-accepting chemotaxis protein (MCP) signaling domain"/>
    <property type="match status" value="1"/>
</dbReference>
<dbReference type="Pfam" id="PF00015">
    <property type="entry name" value="MCPsignal"/>
    <property type="match status" value="1"/>
</dbReference>
<feature type="transmembrane region" description="Helical" evidence="7">
    <location>
        <begin position="12"/>
        <end position="36"/>
    </location>
</feature>
<dbReference type="PANTHER" id="PTHR32089:SF112">
    <property type="entry name" value="LYSOZYME-LIKE PROTEIN-RELATED"/>
    <property type="match status" value="1"/>
</dbReference>
<dbReference type="AlphaFoldDB" id="A0A544TE73"/>
<feature type="domain" description="HAMP" evidence="9">
    <location>
        <begin position="204"/>
        <end position="257"/>
    </location>
</feature>
<keyword evidence="11" id="KW-1185">Reference proteome</keyword>
<evidence type="ECO:0000256" key="2">
    <source>
        <dbReference type="ARBA" id="ARBA00022475"/>
    </source>
</evidence>
<organism evidence="10 11">
    <name type="scientific">Psychrobacillus lasiicapitis</name>
    <dbReference type="NCBI Taxonomy" id="1636719"/>
    <lineage>
        <taxon>Bacteria</taxon>
        <taxon>Bacillati</taxon>
        <taxon>Bacillota</taxon>
        <taxon>Bacilli</taxon>
        <taxon>Bacillales</taxon>
        <taxon>Bacillaceae</taxon>
        <taxon>Psychrobacillus</taxon>
    </lineage>
</organism>
<comment type="caution">
    <text evidence="10">The sequence shown here is derived from an EMBL/GenBank/DDBJ whole genome shotgun (WGS) entry which is preliminary data.</text>
</comment>
<dbReference type="PROSITE" id="PS50885">
    <property type="entry name" value="HAMP"/>
    <property type="match status" value="1"/>
</dbReference>
<comment type="subcellular location">
    <subcellularLocation>
        <location evidence="1">Cell membrane</location>
    </subcellularLocation>
</comment>
<evidence type="ECO:0000313" key="10">
    <source>
        <dbReference type="EMBL" id="TQR15744.1"/>
    </source>
</evidence>
<dbReference type="SMART" id="SM00304">
    <property type="entry name" value="HAMP"/>
    <property type="match status" value="1"/>
</dbReference>
<reference evidence="10 11" key="1">
    <citation type="submission" date="2019-05" db="EMBL/GenBank/DDBJ databases">
        <title>Psychrobacillus vulpis sp. nov., a new species isolated from feces of a red fox that inhabits in The Tablas de Daimiel Natural Park, Albacete, Spain.</title>
        <authorList>
            <person name="Rodriguez M."/>
            <person name="Reina J.C."/>
            <person name="Bejar V."/>
            <person name="Llamas I."/>
        </authorList>
    </citation>
    <scope>NUCLEOTIDE SEQUENCE [LARGE SCALE GENOMIC DNA]</scope>
    <source>
        <strain evidence="10 11">NEAU-3TGS17</strain>
    </source>
</reference>
<proteinExistence type="inferred from homology"/>
<dbReference type="InterPro" id="IPR003660">
    <property type="entry name" value="HAMP_dom"/>
</dbReference>
<dbReference type="Gene3D" id="1.10.287.950">
    <property type="entry name" value="Methyl-accepting chemotaxis protein"/>
    <property type="match status" value="1"/>
</dbReference>
<sequence>MNKWSSIPLRTKYLIAIFSSFLLFGVMTVLLIIQVIHNQNLSDKLEISSENVENADIMRAEVASLYIAISLFAGDPLEEFDKDYEAKKTNLAQLVPTASKRMAHIDWEDFTQTLDGIQTTFENNLKSSVVNKENVAKRRQLQSINEKYNVLIDMLNATREQESNNRELIIDEMNASQQNTIVIVVASFLIAGLCSIILLLLTNRQIRNQLTSVASSAKEISKGNLLAQPIHISTKDEIGEVSMAMNEMKNNLTEMVQMIKLTAEKLNIDSTTLKEYSAETVTSSNTVQMAINEASISMLEQKEASIGIRAFLEEFSRTFENVSEKAVALNNHASFAVEVADASADAMKKAAAEAAHLRSLFKAADKERKLLQERTEEIARMTSIVQSISKQTNLLALNAGIEAARSGIHGKGFAVVAEEVKKLADEVSVTANTINSISTSISHQGHEMEIVFAEGLSTSKNNATSFQLLHEKFDTIVSFIRESKNQNNHMTDSIKTIEQEKNMSEKLIFELTESIESNTTQMEETVQLLVANLETIESLSALISDISEQATILEASTARFVI</sequence>
<dbReference type="Gene3D" id="6.10.340.10">
    <property type="match status" value="1"/>
</dbReference>
<evidence type="ECO:0000259" key="8">
    <source>
        <dbReference type="PROSITE" id="PS50111"/>
    </source>
</evidence>
<dbReference type="InterPro" id="IPR004089">
    <property type="entry name" value="MCPsignal_dom"/>
</dbReference>
<evidence type="ECO:0000313" key="11">
    <source>
        <dbReference type="Proteomes" id="UP000317316"/>
    </source>
</evidence>
<keyword evidence="7" id="KW-0812">Transmembrane</keyword>
<dbReference type="GO" id="GO:0005886">
    <property type="term" value="C:plasma membrane"/>
    <property type="evidence" value="ECO:0007669"/>
    <property type="project" value="UniProtKB-SubCell"/>
</dbReference>
<feature type="domain" description="Methyl-accepting transducer" evidence="8">
    <location>
        <begin position="276"/>
        <end position="516"/>
    </location>
</feature>
<evidence type="ECO:0000256" key="1">
    <source>
        <dbReference type="ARBA" id="ARBA00004236"/>
    </source>
</evidence>
<dbReference type="Proteomes" id="UP000317316">
    <property type="component" value="Unassembled WGS sequence"/>
</dbReference>
<keyword evidence="2" id="KW-1003">Cell membrane</keyword>
<accession>A0A544TE73</accession>
<comment type="similarity">
    <text evidence="5">Belongs to the methyl-accepting chemotaxis (MCP) protein family.</text>
</comment>
<dbReference type="OrthoDB" id="9804712at2"/>
<dbReference type="PANTHER" id="PTHR32089">
    <property type="entry name" value="METHYL-ACCEPTING CHEMOTAXIS PROTEIN MCPB"/>
    <property type="match status" value="1"/>
</dbReference>
<evidence type="ECO:0000256" key="5">
    <source>
        <dbReference type="ARBA" id="ARBA00029447"/>
    </source>
</evidence>
<evidence type="ECO:0000259" key="9">
    <source>
        <dbReference type="PROSITE" id="PS50885"/>
    </source>
</evidence>
<keyword evidence="4 6" id="KW-0807">Transducer</keyword>
<dbReference type="SMART" id="SM00283">
    <property type="entry name" value="MA"/>
    <property type="match status" value="1"/>
</dbReference>
<dbReference type="PROSITE" id="PS50111">
    <property type="entry name" value="CHEMOTAXIS_TRANSDUC_2"/>
    <property type="match status" value="1"/>
</dbReference>
<dbReference type="CDD" id="cd06225">
    <property type="entry name" value="HAMP"/>
    <property type="match status" value="1"/>
</dbReference>
<dbReference type="Pfam" id="PF00672">
    <property type="entry name" value="HAMP"/>
    <property type="match status" value="1"/>
</dbReference>
<evidence type="ECO:0000256" key="6">
    <source>
        <dbReference type="PROSITE-ProRule" id="PRU00284"/>
    </source>
</evidence>
<dbReference type="RefSeq" id="WP_142537468.1">
    <property type="nucleotide sequence ID" value="NZ_BMIE01000001.1"/>
</dbReference>
<name>A0A544TE73_9BACI</name>
<feature type="transmembrane region" description="Helical" evidence="7">
    <location>
        <begin position="181"/>
        <end position="201"/>
    </location>
</feature>
<dbReference type="EMBL" id="VDGH01000002">
    <property type="protein sequence ID" value="TQR15744.1"/>
    <property type="molecule type" value="Genomic_DNA"/>
</dbReference>
<keyword evidence="7" id="KW-1133">Transmembrane helix</keyword>
<keyword evidence="3 7" id="KW-0472">Membrane</keyword>